<keyword evidence="3" id="KW-1185">Reference proteome</keyword>
<evidence type="ECO:0000313" key="2">
    <source>
        <dbReference type="EMBL" id="NPT29526.1"/>
    </source>
</evidence>
<feature type="domain" description="DUF6630" evidence="1">
    <location>
        <begin position="34"/>
        <end position="203"/>
    </location>
</feature>
<dbReference type="RefSeq" id="WP_125746187.1">
    <property type="nucleotide sequence ID" value="NZ_CP034367.1"/>
</dbReference>
<sequence>MIKKIFTCLTVWLGLSSRKTGDSIKPSLSGGESLIEFAGEISGQNADVLKQIQLFVNDQKEYFLKYEDDLYQRGVESIDELTREIVLIDALMAKNKIVYVDHKYEGDLALDELDQLSNGELSAVSCFHELKEKYKAHIGHNTIGYFMHSDTLAPMPYECIESAGYFLAQINEDSDSYPLILVQQDKRNQLTELAKNAEINLQFFER</sequence>
<organism evidence="2 3">
    <name type="scientific">Vreelandella venusta</name>
    <dbReference type="NCBI Taxonomy" id="44935"/>
    <lineage>
        <taxon>Bacteria</taxon>
        <taxon>Pseudomonadati</taxon>
        <taxon>Pseudomonadota</taxon>
        <taxon>Gammaproteobacteria</taxon>
        <taxon>Oceanospirillales</taxon>
        <taxon>Halomonadaceae</taxon>
        <taxon>Vreelandella</taxon>
    </lineage>
</organism>
<dbReference type="InterPro" id="IPR046582">
    <property type="entry name" value="DUF6630"/>
</dbReference>
<proteinExistence type="predicted"/>
<accession>A0ABX2B8B7</accession>
<evidence type="ECO:0000313" key="3">
    <source>
        <dbReference type="Proteomes" id="UP001318401"/>
    </source>
</evidence>
<dbReference type="Pfam" id="PF20335">
    <property type="entry name" value="DUF6630"/>
    <property type="match status" value="1"/>
</dbReference>
<name>A0ABX2B8B7_9GAMM</name>
<gene>
    <name evidence="2" type="ORF">DDR56_02875</name>
</gene>
<protein>
    <recommendedName>
        <fullName evidence="1">DUF6630 domain-containing protein</fullName>
    </recommendedName>
</protein>
<evidence type="ECO:0000259" key="1">
    <source>
        <dbReference type="Pfam" id="PF20335"/>
    </source>
</evidence>
<reference evidence="2 3" key="1">
    <citation type="submission" date="2018-04" db="EMBL/GenBank/DDBJ databases">
        <authorList>
            <person name="Li G."/>
            <person name="Du W."/>
            <person name="Bai Y."/>
        </authorList>
    </citation>
    <scope>NUCLEOTIDE SEQUENCE [LARGE SCALE GENOMIC DNA]</scope>
    <source>
        <strain evidence="2 3">YYYZ-3</strain>
    </source>
</reference>
<dbReference type="Proteomes" id="UP001318401">
    <property type="component" value="Unassembled WGS sequence"/>
</dbReference>
<dbReference type="EMBL" id="QDKN01000001">
    <property type="protein sequence ID" value="NPT29526.1"/>
    <property type="molecule type" value="Genomic_DNA"/>
</dbReference>
<comment type="caution">
    <text evidence="2">The sequence shown here is derived from an EMBL/GenBank/DDBJ whole genome shotgun (WGS) entry which is preliminary data.</text>
</comment>